<sequence length="61" mass="7078">MDLMVQKVLLVELHLIREAQARMVTLIKNTPDYNHTLGMVWLTCCSKQQNTALPKDRIKIL</sequence>
<dbReference type="Proteomes" id="UP000054721">
    <property type="component" value="Unassembled WGS sequence"/>
</dbReference>
<dbReference type="OrthoDB" id="10276548at2759"/>
<protein>
    <submittedName>
        <fullName evidence="1">Uncharacterized protein</fullName>
    </submittedName>
</protein>
<dbReference type="AlphaFoldDB" id="A0A0V1KYR5"/>
<dbReference type="EMBL" id="JYDW01000193">
    <property type="protein sequence ID" value="KRZ52448.1"/>
    <property type="molecule type" value="Genomic_DNA"/>
</dbReference>
<keyword evidence="2" id="KW-1185">Reference proteome</keyword>
<comment type="caution">
    <text evidence="1">The sequence shown here is derived from an EMBL/GenBank/DDBJ whole genome shotgun (WGS) entry which is preliminary data.</text>
</comment>
<evidence type="ECO:0000313" key="1">
    <source>
        <dbReference type="EMBL" id="KRZ52448.1"/>
    </source>
</evidence>
<name>A0A0V1KYR5_9BILA</name>
<gene>
    <name evidence="1" type="ORF">T02_3942</name>
</gene>
<evidence type="ECO:0000313" key="2">
    <source>
        <dbReference type="Proteomes" id="UP000054721"/>
    </source>
</evidence>
<reference evidence="1 2" key="1">
    <citation type="submission" date="2015-05" db="EMBL/GenBank/DDBJ databases">
        <title>Evolution of Trichinella species and genotypes.</title>
        <authorList>
            <person name="Korhonen P.K."/>
            <person name="Edoardo P."/>
            <person name="Giuseppe L.R."/>
            <person name="Gasser R.B."/>
        </authorList>
    </citation>
    <scope>NUCLEOTIDE SEQUENCE [LARGE SCALE GENOMIC DNA]</scope>
    <source>
        <strain evidence="1">ISS10</strain>
    </source>
</reference>
<proteinExistence type="predicted"/>
<organism evidence="1 2">
    <name type="scientific">Trichinella nativa</name>
    <dbReference type="NCBI Taxonomy" id="6335"/>
    <lineage>
        <taxon>Eukaryota</taxon>
        <taxon>Metazoa</taxon>
        <taxon>Ecdysozoa</taxon>
        <taxon>Nematoda</taxon>
        <taxon>Enoplea</taxon>
        <taxon>Dorylaimia</taxon>
        <taxon>Trichinellida</taxon>
        <taxon>Trichinellidae</taxon>
        <taxon>Trichinella</taxon>
    </lineage>
</organism>
<accession>A0A0V1KYR5</accession>